<organism evidence="2 3">
    <name type="scientific">Apiospora phragmitis</name>
    <dbReference type="NCBI Taxonomy" id="2905665"/>
    <lineage>
        <taxon>Eukaryota</taxon>
        <taxon>Fungi</taxon>
        <taxon>Dikarya</taxon>
        <taxon>Ascomycota</taxon>
        <taxon>Pezizomycotina</taxon>
        <taxon>Sordariomycetes</taxon>
        <taxon>Xylariomycetidae</taxon>
        <taxon>Amphisphaeriales</taxon>
        <taxon>Apiosporaceae</taxon>
        <taxon>Apiospora</taxon>
    </lineage>
</organism>
<dbReference type="GeneID" id="92091608"/>
<proteinExistence type="predicted"/>
<dbReference type="RefSeq" id="XP_066715487.1">
    <property type="nucleotide sequence ID" value="XM_066858545.1"/>
</dbReference>
<dbReference type="Proteomes" id="UP001480595">
    <property type="component" value="Unassembled WGS sequence"/>
</dbReference>
<sequence>MTPRMPGGQSTHTRETVDLSPPRTTGNRTRAAYNRHNFDGPRDVAGWAGARGSTTRGGGVAGAPDRGRAGGGARGVPPGDSWAKRFSAQRPRPAT</sequence>
<feature type="compositionally biased region" description="Low complexity" evidence="1">
    <location>
        <begin position="45"/>
        <end position="54"/>
    </location>
</feature>
<feature type="region of interest" description="Disordered" evidence="1">
    <location>
        <begin position="1"/>
        <end position="95"/>
    </location>
</feature>
<evidence type="ECO:0000313" key="3">
    <source>
        <dbReference type="Proteomes" id="UP001480595"/>
    </source>
</evidence>
<name>A0ABR1UZX2_9PEZI</name>
<keyword evidence="3" id="KW-1185">Reference proteome</keyword>
<reference evidence="2 3" key="1">
    <citation type="submission" date="2023-01" db="EMBL/GenBank/DDBJ databases">
        <title>Analysis of 21 Apiospora genomes using comparative genomics revels a genus with tremendous synthesis potential of carbohydrate active enzymes and secondary metabolites.</title>
        <authorList>
            <person name="Sorensen T."/>
        </authorList>
    </citation>
    <scope>NUCLEOTIDE SEQUENCE [LARGE SCALE GENOMIC DNA]</scope>
    <source>
        <strain evidence="2 3">CBS 135458</strain>
    </source>
</reference>
<gene>
    <name evidence="2" type="ORF">PG994_007136</name>
</gene>
<accession>A0ABR1UZX2</accession>
<dbReference type="EMBL" id="JAQQWL010000007">
    <property type="protein sequence ID" value="KAK8064498.1"/>
    <property type="molecule type" value="Genomic_DNA"/>
</dbReference>
<protein>
    <submittedName>
        <fullName evidence="2">Uncharacterized protein</fullName>
    </submittedName>
</protein>
<evidence type="ECO:0000313" key="2">
    <source>
        <dbReference type="EMBL" id="KAK8064498.1"/>
    </source>
</evidence>
<comment type="caution">
    <text evidence="2">The sequence shown here is derived from an EMBL/GenBank/DDBJ whole genome shotgun (WGS) entry which is preliminary data.</text>
</comment>
<evidence type="ECO:0000256" key="1">
    <source>
        <dbReference type="SAM" id="MobiDB-lite"/>
    </source>
</evidence>